<dbReference type="Gene3D" id="3.40.50.720">
    <property type="entry name" value="NAD(P)-binding Rossmann-like Domain"/>
    <property type="match status" value="1"/>
</dbReference>
<dbReference type="InterPro" id="IPR036291">
    <property type="entry name" value="NAD(P)-bd_dom_sf"/>
</dbReference>
<feature type="domain" description="Ketopantoate reductase C-terminal" evidence="2">
    <location>
        <begin position="204"/>
        <end position="265"/>
    </location>
</feature>
<evidence type="ECO:0000313" key="4">
    <source>
        <dbReference type="Proteomes" id="UP000177622"/>
    </source>
</evidence>
<dbReference type="InterPro" id="IPR008927">
    <property type="entry name" value="6-PGluconate_DH-like_C_sf"/>
</dbReference>
<dbReference type="PANTHER" id="PTHR21708">
    <property type="entry name" value="PROBABLE 2-DEHYDROPANTOATE 2-REDUCTASE"/>
    <property type="match status" value="1"/>
</dbReference>
<comment type="caution">
    <text evidence="3">The sequence shown here is derived from an EMBL/GenBank/DDBJ whole genome shotgun (WGS) entry which is preliminary data.</text>
</comment>
<feature type="domain" description="Ketopantoate reductase N-terminal" evidence="1">
    <location>
        <begin position="9"/>
        <end position="167"/>
    </location>
</feature>
<protein>
    <recommendedName>
        <fullName evidence="5">2-dehydropantoate 2-reductase</fullName>
    </recommendedName>
</protein>
<dbReference type="Pfam" id="PF02558">
    <property type="entry name" value="ApbA"/>
    <property type="match status" value="1"/>
</dbReference>
<dbReference type="InterPro" id="IPR013328">
    <property type="entry name" value="6PGD_dom2"/>
</dbReference>
<dbReference type="InterPro" id="IPR013332">
    <property type="entry name" value="KPR_N"/>
</dbReference>
<evidence type="ECO:0000313" key="3">
    <source>
        <dbReference type="EMBL" id="OGE50657.1"/>
    </source>
</evidence>
<evidence type="ECO:0000259" key="2">
    <source>
        <dbReference type="Pfam" id="PF08546"/>
    </source>
</evidence>
<dbReference type="SUPFAM" id="SSF48179">
    <property type="entry name" value="6-phosphogluconate dehydrogenase C-terminal domain-like"/>
    <property type="match status" value="1"/>
</dbReference>
<evidence type="ECO:0000259" key="1">
    <source>
        <dbReference type="Pfam" id="PF02558"/>
    </source>
</evidence>
<dbReference type="GeneID" id="34578768"/>
<sequence length="341" mass="37014">MRSVNKSSILVVGLGGIGTITAYNLEIGGLAAVTGVLRSNYDLVSEQGFKISSCDHGEISGWRPTSISKSVLNVQDGSVTPFDFVVVCTKNIPDIPPTVAEIIAPAITAGHTNIVLVQNGINIEKPIIARFPSNVVISGISRMNSSELKPGEIFHQDHDTLIIGAFRNPNVQRDCELTAAKEFTTLYSASGKATAQYTEEVEFMRWRKLVYNASYNSLCAITGMDTSKIRFSGSAISELLLPIMLEVKSVARSAGHKLSPSQEDDSLNGDALDAYFRPKMEIIVGEVVREAHALGVPVPTLAYTYSLLKVLQFKIKAQRNLVTLPPKKDYGNESTKLKLSP</sequence>
<dbReference type="Gene3D" id="1.10.1040.10">
    <property type="entry name" value="N-(1-d-carboxylethyl)-l-norvaline Dehydrogenase, domain 2"/>
    <property type="match status" value="1"/>
</dbReference>
<evidence type="ECO:0008006" key="5">
    <source>
        <dbReference type="Google" id="ProtNLM"/>
    </source>
</evidence>
<dbReference type="RefSeq" id="XP_022486103.1">
    <property type="nucleotide sequence ID" value="XM_022634034.1"/>
</dbReference>
<dbReference type="AlphaFoldDB" id="A0A1F5LC45"/>
<reference evidence="3 4" key="1">
    <citation type="journal article" date="2016" name="Sci. Rep.">
        <title>Penicillium arizonense, a new, genome sequenced fungal species, reveals a high chemical diversity in secreted metabolites.</title>
        <authorList>
            <person name="Grijseels S."/>
            <person name="Nielsen J.C."/>
            <person name="Randelovic M."/>
            <person name="Nielsen J."/>
            <person name="Nielsen K.F."/>
            <person name="Workman M."/>
            <person name="Frisvad J.C."/>
        </authorList>
    </citation>
    <scope>NUCLEOTIDE SEQUENCE [LARGE SCALE GENOMIC DNA]</scope>
    <source>
        <strain evidence="3 4">CBS 141311</strain>
    </source>
</reference>
<keyword evidence="4" id="KW-1185">Reference proteome</keyword>
<dbReference type="GO" id="GO:0005737">
    <property type="term" value="C:cytoplasm"/>
    <property type="evidence" value="ECO:0007669"/>
    <property type="project" value="TreeGrafter"/>
</dbReference>
<accession>A0A1F5LC45</accession>
<dbReference type="InterPro" id="IPR051402">
    <property type="entry name" value="KPR-Related"/>
</dbReference>
<dbReference type="Pfam" id="PF08546">
    <property type="entry name" value="ApbA_C"/>
    <property type="match status" value="1"/>
</dbReference>
<dbReference type="InterPro" id="IPR013752">
    <property type="entry name" value="KPA_reductase"/>
</dbReference>
<dbReference type="Proteomes" id="UP000177622">
    <property type="component" value="Unassembled WGS sequence"/>
</dbReference>
<gene>
    <name evidence="3" type="ORF">PENARI_c016G04540</name>
</gene>
<dbReference type="EMBL" id="LXJU01000016">
    <property type="protein sequence ID" value="OGE50657.1"/>
    <property type="molecule type" value="Genomic_DNA"/>
</dbReference>
<proteinExistence type="predicted"/>
<dbReference type="PANTHER" id="PTHR21708:SF30">
    <property type="entry name" value="2-DEHYDROPANTOATE 2-REDUCTASE-RELATED"/>
    <property type="match status" value="1"/>
</dbReference>
<dbReference type="SUPFAM" id="SSF51735">
    <property type="entry name" value="NAD(P)-binding Rossmann-fold domains"/>
    <property type="match status" value="1"/>
</dbReference>
<organism evidence="3 4">
    <name type="scientific">Penicillium arizonense</name>
    <dbReference type="NCBI Taxonomy" id="1835702"/>
    <lineage>
        <taxon>Eukaryota</taxon>
        <taxon>Fungi</taxon>
        <taxon>Dikarya</taxon>
        <taxon>Ascomycota</taxon>
        <taxon>Pezizomycotina</taxon>
        <taxon>Eurotiomycetes</taxon>
        <taxon>Eurotiomycetidae</taxon>
        <taxon>Eurotiales</taxon>
        <taxon>Aspergillaceae</taxon>
        <taxon>Penicillium</taxon>
    </lineage>
</organism>
<dbReference type="OrthoDB" id="3609at2759"/>
<dbReference type="STRING" id="1835702.A0A1F5LC45"/>
<name>A0A1F5LC45_PENAI</name>